<dbReference type="RefSeq" id="WP_242286173.1">
    <property type="nucleotide sequence ID" value="NZ_JAKKSL010000002.1"/>
</dbReference>
<evidence type="ECO:0000256" key="4">
    <source>
        <dbReference type="ARBA" id="ARBA00022837"/>
    </source>
</evidence>
<comment type="caution">
    <text evidence="9">The sequence shown here is derived from an EMBL/GenBank/DDBJ whole genome shotgun (WGS) entry which is preliminary data.</text>
</comment>
<evidence type="ECO:0000313" key="10">
    <source>
        <dbReference type="Proteomes" id="UP001139646"/>
    </source>
</evidence>
<dbReference type="Proteomes" id="UP001139646">
    <property type="component" value="Unassembled WGS sequence"/>
</dbReference>
<evidence type="ECO:0000256" key="2">
    <source>
        <dbReference type="ARBA" id="ARBA00022692"/>
    </source>
</evidence>
<reference evidence="9" key="1">
    <citation type="submission" date="2022-01" db="EMBL/GenBank/DDBJ databases">
        <title>Colwellia maritima, isolated from seawater.</title>
        <authorList>
            <person name="Kristyanto S."/>
            <person name="Jung J."/>
            <person name="Jeon C.O."/>
        </authorList>
    </citation>
    <scope>NUCLEOTIDE SEQUENCE</scope>
    <source>
        <strain evidence="9">MSW7</strain>
    </source>
</reference>
<proteinExistence type="predicted"/>
<sequence length="1058" mass="112953">MSVSWSGDSNLQRYNLFAATNHLITSSNALSLDNGVQLLAISGTSVEFPDNDPSKYYHLLITGIDGGGESGVSSLFSIPRIDGAPNLPPIANNDTYPINEDETISVNFLDNDQDPEEQLLSFDSIVQQPLNGTIELDELGNFIYTPQVNFHGKDTARYRIVDSEGGLSEGAVSFEVAPVNDDPIALDDVYGVDVNGQVSSQDNNVLLNDSDIDGDVLSVSTSIVENPIHGTVTMNANGSFSYISTDVLLENDQFVYQISDNNGGVSNATVTILPNVELLAPVAKNDDYLIDEDTTLLVSQVANGILANDSDPNNFSFELNTTLLVQPQHGQLNLSLDGTFTYIPDSNFYGVDQFQYQIENVANIVSQAFVSINVNRVSDIPIAVDDNYQVIEDETLTVTDVIGVLANDSDIDNETLSATIVSSPLSGTVNLAVDGSFTYLPNADFNGVDSFTYKITNEGELSSTGIVNIVVDAINDAPTTVTDNIVVDEDSNVIADVLANDSDKEGDLLSLDSVDVDNGTAVIVNNSISITPQQNFYGVLNASYIVSDIHGATSVGDIVVSVSPVNDLPIANNDNFNTRENDVLSIALAQSLLSNDNDIDNDTLTVNTTPIINVSNGSLVLNSNGTFNYTPNMNFDGTDNFTYQINDGMGGTSQANVVLTIIDTVTPNVAPIAVNDNFTIDEGSSPVITNLVSNHLLANDTDFENNQLTVNTTPISNVSNGSLTLSNDGSFTYIPGIEFNGTDSFTYQISDGYGTSQATATITINPINDLPQAVADTYTLNEDITFERLVSDVDQLLSNDTDIDLDTLTVYTTPVTNVAHGGLTLNADGSFTYIPNADFNGTDSFIYKISDGNGGTSQASVDLTITAINDAPTAVNQVFSIDEDKTNNDVVGTVIATDKELDNLSFALTGGDTGLFNIGSTTGVITVNGLSPLDYETSIQHNLTVTIADDGVPLNESTEIEVTINLIDTTEPVTLNETVGFGRPTIGFVELTGIKTQAKLTDSVRVGSQIYFVGNIDNVDKDIYIIAYDQDGKLDSGFGSSGIQTFDFGHDEYATKHC</sequence>
<dbReference type="InterPro" id="IPR050971">
    <property type="entry name" value="Cadherin-domain_protein"/>
</dbReference>
<evidence type="ECO:0000256" key="1">
    <source>
        <dbReference type="ARBA" id="ARBA00004370"/>
    </source>
</evidence>
<keyword evidence="5" id="KW-0130">Cell adhesion</keyword>
<keyword evidence="7" id="KW-0472">Membrane</keyword>
<evidence type="ECO:0000256" key="6">
    <source>
        <dbReference type="ARBA" id="ARBA00022989"/>
    </source>
</evidence>
<dbReference type="InterPro" id="IPR040853">
    <property type="entry name" value="RapA2_cadherin-like"/>
</dbReference>
<dbReference type="PROSITE" id="PS50268">
    <property type="entry name" value="CADHERIN_2"/>
    <property type="match status" value="1"/>
</dbReference>
<evidence type="ECO:0000313" key="9">
    <source>
        <dbReference type="EMBL" id="MCI2283871.1"/>
    </source>
</evidence>
<dbReference type="Pfam" id="PF17803">
    <property type="entry name" value="Cadherin_4"/>
    <property type="match status" value="2"/>
</dbReference>
<dbReference type="Pfam" id="PF17963">
    <property type="entry name" value="Big_9"/>
    <property type="match status" value="6"/>
</dbReference>
<evidence type="ECO:0000256" key="5">
    <source>
        <dbReference type="ARBA" id="ARBA00022889"/>
    </source>
</evidence>
<protein>
    <submittedName>
        <fullName evidence="9">Ig-like domain-containing protein</fullName>
    </submittedName>
</protein>
<keyword evidence="2" id="KW-0812">Transmembrane</keyword>
<feature type="domain" description="Cadherin" evidence="8">
    <location>
        <begin position="873"/>
        <end position="974"/>
    </location>
</feature>
<evidence type="ECO:0000256" key="7">
    <source>
        <dbReference type="ARBA" id="ARBA00023136"/>
    </source>
</evidence>
<gene>
    <name evidence="9" type="ORF">L3081_11255</name>
</gene>
<dbReference type="EMBL" id="JAKKSL010000002">
    <property type="protein sequence ID" value="MCI2283871.1"/>
    <property type="molecule type" value="Genomic_DNA"/>
</dbReference>
<dbReference type="PANTHER" id="PTHR24025">
    <property type="entry name" value="DESMOGLEIN FAMILY MEMBER"/>
    <property type="match status" value="1"/>
</dbReference>
<keyword evidence="10" id="KW-1185">Reference proteome</keyword>
<evidence type="ECO:0000259" key="8">
    <source>
        <dbReference type="PROSITE" id="PS50268"/>
    </source>
</evidence>
<dbReference type="PANTHER" id="PTHR24025:SF31">
    <property type="entry name" value="NEURAL-CADHERIN"/>
    <property type="match status" value="1"/>
</dbReference>
<evidence type="ECO:0000256" key="3">
    <source>
        <dbReference type="ARBA" id="ARBA00022737"/>
    </source>
</evidence>
<organism evidence="9 10">
    <name type="scientific">Colwellia maritima</name>
    <dbReference type="NCBI Taxonomy" id="2912588"/>
    <lineage>
        <taxon>Bacteria</taxon>
        <taxon>Pseudomonadati</taxon>
        <taxon>Pseudomonadota</taxon>
        <taxon>Gammaproteobacteria</taxon>
        <taxon>Alteromonadales</taxon>
        <taxon>Colwelliaceae</taxon>
        <taxon>Colwellia</taxon>
    </lineage>
</organism>
<dbReference type="SMART" id="SM00112">
    <property type="entry name" value="CA"/>
    <property type="match status" value="1"/>
</dbReference>
<dbReference type="Pfam" id="PF00028">
    <property type="entry name" value="Cadherin"/>
    <property type="match status" value="1"/>
</dbReference>
<keyword evidence="3" id="KW-0677">Repeat</keyword>
<comment type="subcellular location">
    <subcellularLocation>
        <location evidence="1">Membrane</location>
    </subcellularLocation>
</comment>
<keyword evidence="6" id="KW-1133">Transmembrane helix</keyword>
<accession>A0ABS9X313</accession>
<dbReference type="CDD" id="cd11304">
    <property type="entry name" value="Cadherin_repeat"/>
    <property type="match status" value="1"/>
</dbReference>
<keyword evidence="4" id="KW-0106">Calcium</keyword>
<name>A0ABS9X313_9GAMM</name>
<dbReference type="NCBIfam" id="NF012211">
    <property type="entry name" value="tand_rpt_95"/>
    <property type="match status" value="8"/>
</dbReference>
<dbReference type="InterPro" id="IPR002126">
    <property type="entry name" value="Cadherin-like_dom"/>
</dbReference>